<dbReference type="PANTHER" id="PTHR22749">
    <property type="entry name" value="RIBOFLAVIN KINASE/FMN ADENYLYLTRANSFERASE"/>
    <property type="match status" value="1"/>
</dbReference>
<dbReference type="Gene3D" id="3.40.50.620">
    <property type="entry name" value="HUPs"/>
    <property type="match status" value="1"/>
</dbReference>
<evidence type="ECO:0000256" key="9">
    <source>
        <dbReference type="ARBA" id="ARBA00022827"/>
    </source>
</evidence>
<dbReference type="InterPro" id="IPR023468">
    <property type="entry name" value="Riboflavin_kinase"/>
</dbReference>
<organism evidence="16 17">
    <name type="scientific">Candidatus Gemmiger avicola</name>
    <dbReference type="NCBI Taxonomy" id="2838605"/>
    <lineage>
        <taxon>Bacteria</taxon>
        <taxon>Bacillati</taxon>
        <taxon>Bacillota</taxon>
        <taxon>Clostridia</taxon>
        <taxon>Eubacteriales</taxon>
        <taxon>Gemmiger</taxon>
    </lineage>
</organism>
<keyword evidence="3 14" id="KW-0285">Flavoprotein</keyword>
<dbReference type="InterPro" id="IPR015865">
    <property type="entry name" value="Riboflavin_kinase_bac/euk"/>
</dbReference>
<dbReference type="InterPro" id="IPR023465">
    <property type="entry name" value="Riboflavin_kinase_dom_sf"/>
</dbReference>
<comment type="catalytic activity">
    <reaction evidence="12 14">
        <text>riboflavin + ATP = FMN + ADP + H(+)</text>
        <dbReference type="Rhea" id="RHEA:14357"/>
        <dbReference type="ChEBI" id="CHEBI:15378"/>
        <dbReference type="ChEBI" id="CHEBI:30616"/>
        <dbReference type="ChEBI" id="CHEBI:57986"/>
        <dbReference type="ChEBI" id="CHEBI:58210"/>
        <dbReference type="ChEBI" id="CHEBI:456216"/>
        <dbReference type="EC" id="2.7.1.26"/>
    </reaction>
</comment>
<comment type="caution">
    <text evidence="16">The sequence shown here is derived from an EMBL/GenBank/DDBJ whole genome shotgun (WGS) entry which is preliminary data.</text>
</comment>
<dbReference type="GO" id="GO:0009231">
    <property type="term" value="P:riboflavin biosynthetic process"/>
    <property type="evidence" value="ECO:0007669"/>
    <property type="project" value="InterPro"/>
</dbReference>
<evidence type="ECO:0000256" key="12">
    <source>
        <dbReference type="ARBA" id="ARBA00047880"/>
    </source>
</evidence>
<keyword evidence="8 14" id="KW-0418">Kinase</keyword>
<dbReference type="InterPro" id="IPR014729">
    <property type="entry name" value="Rossmann-like_a/b/a_fold"/>
</dbReference>
<dbReference type="Pfam" id="PF01687">
    <property type="entry name" value="Flavokinase"/>
    <property type="match status" value="1"/>
</dbReference>
<dbReference type="PANTHER" id="PTHR22749:SF6">
    <property type="entry name" value="RIBOFLAVIN KINASE"/>
    <property type="match status" value="1"/>
</dbReference>
<evidence type="ECO:0000256" key="13">
    <source>
        <dbReference type="ARBA" id="ARBA00049494"/>
    </source>
</evidence>
<keyword evidence="4 14" id="KW-0288">FMN</keyword>
<keyword evidence="7 14" id="KW-0547">Nucleotide-binding</keyword>
<evidence type="ECO:0000256" key="11">
    <source>
        <dbReference type="ARBA" id="ARBA00023268"/>
    </source>
</evidence>
<dbReference type="GO" id="GO:0005524">
    <property type="term" value="F:ATP binding"/>
    <property type="evidence" value="ECO:0007669"/>
    <property type="project" value="UniProtKB-UniRule"/>
</dbReference>
<evidence type="ECO:0000256" key="7">
    <source>
        <dbReference type="ARBA" id="ARBA00022741"/>
    </source>
</evidence>
<evidence type="ECO:0000259" key="15">
    <source>
        <dbReference type="SMART" id="SM00904"/>
    </source>
</evidence>
<dbReference type="EMBL" id="DWYG01000017">
    <property type="protein sequence ID" value="HJB41206.1"/>
    <property type="molecule type" value="Genomic_DNA"/>
</dbReference>
<dbReference type="SUPFAM" id="SSF52374">
    <property type="entry name" value="Nucleotidylyl transferase"/>
    <property type="match status" value="1"/>
</dbReference>
<evidence type="ECO:0000313" key="17">
    <source>
        <dbReference type="Proteomes" id="UP000886803"/>
    </source>
</evidence>
<dbReference type="PIRSF" id="PIRSF004491">
    <property type="entry name" value="FAD_Synth"/>
    <property type="match status" value="1"/>
</dbReference>
<keyword evidence="9 14" id="KW-0274">FAD</keyword>
<reference evidence="16" key="1">
    <citation type="journal article" date="2021" name="PeerJ">
        <title>Extensive microbial diversity within the chicken gut microbiome revealed by metagenomics and culture.</title>
        <authorList>
            <person name="Gilroy R."/>
            <person name="Ravi A."/>
            <person name="Getino M."/>
            <person name="Pursley I."/>
            <person name="Horton D.L."/>
            <person name="Alikhan N.F."/>
            <person name="Baker D."/>
            <person name="Gharbi K."/>
            <person name="Hall N."/>
            <person name="Watson M."/>
            <person name="Adriaenssens E.M."/>
            <person name="Foster-Nyarko E."/>
            <person name="Jarju S."/>
            <person name="Secka A."/>
            <person name="Antonio M."/>
            <person name="Oren A."/>
            <person name="Chaudhuri R.R."/>
            <person name="La Ragione R."/>
            <person name="Hildebrand F."/>
            <person name="Pallen M.J."/>
        </authorList>
    </citation>
    <scope>NUCLEOTIDE SEQUENCE</scope>
    <source>
        <strain evidence="16">ChiBcec8-13705</strain>
    </source>
</reference>
<dbReference type="AlphaFoldDB" id="A0A9D2M5V5"/>
<dbReference type="EC" id="2.7.7.2" evidence="14"/>
<comment type="similarity">
    <text evidence="14">Belongs to the ribF family.</text>
</comment>
<name>A0A9D2M5V5_9FIRM</name>
<evidence type="ECO:0000256" key="3">
    <source>
        <dbReference type="ARBA" id="ARBA00022630"/>
    </source>
</evidence>
<feature type="domain" description="Riboflavin kinase" evidence="15">
    <location>
        <begin position="181"/>
        <end position="308"/>
    </location>
</feature>
<dbReference type="SUPFAM" id="SSF82114">
    <property type="entry name" value="Riboflavin kinase-like"/>
    <property type="match status" value="1"/>
</dbReference>
<gene>
    <name evidence="16" type="ORF">H9945_01755</name>
</gene>
<evidence type="ECO:0000256" key="5">
    <source>
        <dbReference type="ARBA" id="ARBA00022679"/>
    </source>
</evidence>
<dbReference type="InterPro" id="IPR015864">
    <property type="entry name" value="FAD_synthase"/>
</dbReference>
<evidence type="ECO:0000256" key="1">
    <source>
        <dbReference type="ARBA" id="ARBA00004726"/>
    </source>
</evidence>
<dbReference type="CDD" id="cd02064">
    <property type="entry name" value="FAD_synthetase_N"/>
    <property type="match status" value="1"/>
</dbReference>
<comment type="pathway">
    <text evidence="1 14">Cofactor biosynthesis; FAD biosynthesis; FAD from FMN: step 1/1.</text>
</comment>
<keyword evidence="10 14" id="KW-0067">ATP-binding</keyword>
<comment type="catalytic activity">
    <reaction evidence="13 14">
        <text>FMN + ATP + H(+) = FAD + diphosphate</text>
        <dbReference type="Rhea" id="RHEA:17237"/>
        <dbReference type="ChEBI" id="CHEBI:15378"/>
        <dbReference type="ChEBI" id="CHEBI:30616"/>
        <dbReference type="ChEBI" id="CHEBI:33019"/>
        <dbReference type="ChEBI" id="CHEBI:57692"/>
        <dbReference type="ChEBI" id="CHEBI:58210"/>
        <dbReference type="EC" id="2.7.7.2"/>
    </reaction>
</comment>
<evidence type="ECO:0000256" key="4">
    <source>
        <dbReference type="ARBA" id="ARBA00022643"/>
    </source>
</evidence>
<accession>A0A9D2M5V5</accession>
<sequence>MNPSLRLIPAIRPVDAPQGSAVALGYFDGVHLGHRAVIGAAVRAAGRGSLCPAVFTFELPAGNTLKGGRILSPAIKHARMKALGVHRVMEPPFTEFCNLSPEQFVDEVLVRCLNARAVFCGDNFTFGAQAAGDVPRLQALCAARGIAVHVVDMAEYAGKTVSSTRIRAALEEGRLGDANAMLGDPYAIDWTVRHGKGVGTSRLGTPTINQNYPGGAMQPCCGVYLTRIRLEGRWWPSATGISRRPTVDAPGAPVSCETYVPGFSGDVYGQNPMLEFYKYLCPIRKFDSLQALSDLITTAAAQSRAYFAGREEGE</sequence>
<dbReference type="GO" id="GO:0008531">
    <property type="term" value="F:riboflavin kinase activity"/>
    <property type="evidence" value="ECO:0007669"/>
    <property type="project" value="UniProtKB-UniRule"/>
</dbReference>
<evidence type="ECO:0000256" key="2">
    <source>
        <dbReference type="ARBA" id="ARBA00005201"/>
    </source>
</evidence>
<keyword evidence="6 14" id="KW-0548">Nucleotidyltransferase</keyword>
<evidence type="ECO:0000256" key="10">
    <source>
        <dbReference type="ARBA" id="ARBA00022840"/>
    </source>
</evidence>
<dbReference type="GO" id="GO:0006747">
    <property type="term" value="P:FAD biosynthetic process"/>
    <property type="evidence" value="ECO:0007669"/>
    <property type="project" value="UniProtKB-UniRule"/>
</dbReference>
<comment type="pathway">
    <text evidence="2 14">Cofactor biosynthesis; FMN biosynthesis; FMN from riboflavin (ATP route): step 1/1.</text>
</comment>
<dbReference type="EC" id="2.7.1.26" evidence="14"/>
<protein>
    <recommendedName>
        <fullName evidence="14">Riboflavin biosynthesis protein</fullName>
    </recommendedName>
    <domain>
        <recommendedName>
            <fullName evidence="14">Riboflavin kinase</fullName>
            <ecNumber evidence="14">2.7.1.26</ecNumber>
        </recommendedName>
        <alternativeName>
            <fullName evidence="14">Flavokinase</fullName>
        </alternativeName>
    </domain>
    <domain>
        <recommendedName>
            <fullName evidence="14">FMN adenylyltransferase</fullName>
            <ecNumber evidence="14">2.7.7.2</ecNumber>
        </recommendedName>
        <alternativeName>
            <fullName evidence="14">FAD pyrophosphorylase</fullName>
        </alternativeName>
        <alternativeName>
            <fullName evidence="14">FAD synthase</fullName>
        </alternativeName>
    </domain>
</protein>
<evidence type="ECO:0000256" key="8">
    <source>
        <dbReference type="ARBA" id="ARBA00022777"/>
    </source>
</evidence>
<evidence type="ECO:0000256" key="6">
    <source>
        <dbReference type="ARBA" id="ARBA00022695"/>
    </source>
</evidence>
<dbReference type="GO" id="GO:0009398">
    <property type="term" value="P:FMN biosynthetic process"/>
    <property type="evidence" value="ECO:0007669"/>
    <property type="project" value="UniProtKB-UniRule"/>
</dbReference>
<evidence type="ECO:0000313" key="16">
    <source>
        <dbReference type="EMBL" id="HJB41206.1"/>
    </source>
</evidence>
<reference evidence="16" key="2">
    <citation type="submission" date="2021-04" db="EMBL/GenBank/DDBJ databases">
        <authorList>
            <person name="Gilroy R."/>
        </authorList>
    </citation>
    <scope>NUCLEOTIDE SEQUENCE</scope>
    <source>
        <strain evidence="16">ChiBcec8-13705</strain>
    </source>
</reference>
<dbReference type="GO" id="GO:0003919">
    <property type="term" value="F:FMN adenylyltransferase activity"/>
    <property type="evidence" value="ECO:0007669"/>
    <property type="project" value="UniProtKB-UniRule"/>
</dbReference>
<dbReference type="Pfam" id="PF06574">
    <property type="entry name" value="FAD_syn"/>
    <property type="match status" value="1"/>
</dbReference>
<evidence type="ECO:0000256" key="14">
    <source>
        <dbReference type="PIRNR" id="PIRNR004491"/>
    </source>
</evidence>
<proteinExistence type="inferred from homology"/>
<keyword evidence="5 14" id="KW-0808">Transferase</keyword>
<dbReference type="Proteomes" id="UP000886803">
    <property type="component" value="Unassembled WGS sequence"/>
</dbReference>
<dbReference type="InterPro" id="IPR002606">
    <property type="entry name" value="Riboflavin_kinase_bac"/>
</dbReference>
<dbReference type="Gene3D" id="2.40.30.30">
    <property type="entry name" value="Riboflavin kinase-like"/>
    <property type="match status" value="1"/>
</dbReference>
<keyword evidence="11" id="KW-0511">Multifunctional enzyme</keyword>
<dbReference type="SMART" id="SM00904">
    <property type="entry name" value="Flavokinase"/>
    <property type="match status" value="1"/>
</dbReference>